<dbReference type="SUPFAM" id="SSF56672">
    <property type="entry name" value="DNA/RNA polymerases"/>
    <property type="match status" value="1"/>
</dbReference>
<comment type="caution">
    <text evidence="4">The sequence shown here is derived from an EMBL/GenBank/DDBJ whole genome shotgun (WGS) entry which is preliminary data.</text>
</comment>
<dbReference type="EMBL" id="JAFHDT010000015">
    <property type="protein sequence ID" value="KAI7799880.1"/>
    <property type="molecule type" value="Genomic_DNA"/>
</dbReference>
<dbReference type="Pfam" id="PF17921">
    <property type="entry name" value="Integrase_H2C2"/>
    <property type="match status" value="1"/>
</dbReference>
<organism evidence="4 5">
    <name type="scientific">Triplophysa rosa</name>
    <name type="common">Cave loach</name>
    <dbReference type="NCBI Taxonomy" id="992332"/>
    <lineage>
        <taxon>Eukaryota</taxon>
        <taxon>Metazoa</taxon>
        <taxon>Chordata</taxon>
        <taxon>Craniata</taxon>
        <taxon>Vertebrata</taxon>
        <taxon>Euteleostomi</taxon>
        <taxon>Actinopterygii</taxon>
        <taxon>Neopterygii</taxon>
        <taxon>Teleostei</taxon>
        <taxon>Ostariophysi</taxon>
        <taxon>Cypriniformes</taxon>
        <taxon>Nemacheilidae</taxon>
        <taxon>Triplophysa</taxon>
    </lineage>
</organism>
<dbReference type="InterPro" id="IPR054465">
    <property type="entry name" value="Integrase_p58-like_C"/>
</dbReference>
<dbReference type="GO" id="GO:0003676">
    <property type="term" value="F:nucleic acid binding"/>
    <property type="evidence" value="ECO:0007669"/>
    <property type="project" value="InterPro"/>
</dbReference>
<dbReference type="SUPFAM" id="SSF47353">
    <property type="entry name" value="Retrovirus capsid dimerization domain-like"/>
    <property type="match status" value="1"/>
</dbReference>
<dbReference type="InterPro" id="IPR003309">
    <property type="entry name" value="SCAN_dom"/>
</dbReference>
<gene>
    <name evidence="4" type="ORF">IRJ41_013806</name>
</gene>
<dbReference type="PROSITE" id="PS50804">
    <property type="entry name" value="SCAN_BOX"/>
    <property type="match status" value="1"/>
</dbReference>
<proteinExistence type="predicted"/>
<dbReference type="SUPFAM" id="SSF53098">
    <property type="entry name" value="Ribonuclease H-like"/>
    <property type="match status" value="1"/>
</dbReference>
<dbReference type="Gene3D" id="1.10.4020.10">
    <property type="entry name" value="DNA breaking-rejoining enzymes"/>
    <property type="match status" value="1"/>
</dbReference>
<dbReference type="Gene3D" id="3.10.10.10">
    <property type="entry name" value="HIV Type 1 Reverse Transcriptase, subunit A, domain 1"/>
    <property type="match status" value="1"/>
</dbReference>
<dbReference type="InterPro" id="IPR036875">
    <property type="entry name" value="Znf_CCHC_sf"/>
</dbReference>
<dbReference type="InterPro" id="IPR036397">
    <property type="entry name" value="RNaseH_sf"/>
</dbReference>
<feature type="domain" description="SCAN box" evidence="2">
    <location>
        <begin position="233"/>
        <end position="276"/>
    </location>
</feature>
<reference evidence="4" key="1">
    <citation type="submission" date="2021-02" db="EMBL/GenBank/DDBJ databases">
        <title>Comparative genomics reveals that relaxation of natural selection precedes convergent phenotypic evolution of cavefish.</title>
        <authorList>
            <person name="Peng Z."/>
        </authorList>
    </citation>
    <scope>NUCLEOTIDE SEQUENCE</scope>
    <source>
        <tissue evidence="4">Muscle</tissue>
    </source>
</reference>
<dbReference type="GO" id="GO:0008270">
    <property type="term" value="F:zinc ion binding"/>
    <property type="evidence" value="ECO:0007669"/>
    <property type="project" value="InterPro"/>
</dbReference>
<dbReference type="FunFam" id="1.10.340.70:FF:000001">
    <property type="entry name" value="Retrovirus-related Pol polyprotein from transposon gypsy-like Protein"/>
    <property type="match status" value="1"/>
</dbReference>
<dbReference type="Gene3D" id="1.10.340.70">
    <property type="match status" value="1"/>
</dbReference>
<feature type="domain" description="Integrase catalytic" evidence="3">
    <location>
        <begin position="703"/>
        <end position="743"/>
    </location>
</feature>
<dbReference type="InterPro" id="IPR041588">
    <property type="entry name" value="Integrase_H2C2"/>
</dbReference>
<evidence type="ECO:0000259" key="2">
    <source>
        <dbReference type="PROSITE" id="PS50804"/>
    </source>
</evidence>
<dbReference type="InterPro" id="IPR012337">
    <property type="entry name" value="RNaseH-like_sf"/>
</dbReference>
<dbReference type="GO" id="GO:0015074">
    <property type="term" value="P:DNA integration"/>
    <property type="evidence" value="ECO:0007669"/>
    <property type="project" value="InterPro"/>
</dbReference>
<dbReference type="InterPro" id="IPR001584">
    <property type="entry name" value="Integrase_cat-core"/>
</dbReference>
<dbReference type="PROSITE" id="PS50994">
    <property type="entry name" value="INTEGRASE"/>
    <property type="match status" value="1"/>
</dbReference>
<evidence type="ECO:0000313" key="5">
    <source>
        <dbReference type="Proteomes" id="UP001059041"/>
    </source>
</evidence>
<protein>
    <recommendedName>
        <fullName evidence="1">Gypsy retrotransposon integrase-like protein 1</fullName>
    </recommendedName>
</protein>
<evidence type="ECO:0000259" key="3">
    <source>
        <dbReference type="PROSITE" id="PS50994"/>
    </source>
</evidence>
<dbReference type="PANTHER" id="PTHR46888:SF13">
    <property type="entry name" value="RIBONUCLEASE H"/>
    <property type="match status" value="1"/>
</dbReference>
<dbReference type="PANTHER" id="PTHR46888">
    <property type="entry name" value="ZINC KNUCKLE DOMAINCONTAINING PROTEIN-RELATED"/>
    <property type="match status" value="1"/>
</dbReference>
<dbReference type="Pfam" id="PF22938">
    <property type="entry name" value="Integrase_p58_C"/>
    <property type="match status" value="1"/>
</dbReference>
<dbReference type="InterPro" id="IPR043502">
    <property type="entry name" value="DNA/RNA_pol_sf"/>
</dbReference>
<evidence type="ECO:0000313" key="4">
    <source>
        <dbReference type="EMBL" id="KAI7799880.1"/>
    </source>
</evidence>
<dbReference type="Proteomes" id="UP001059041">
    <property type="component" value="Linkage Group LG15"/>
</dbReference>
<accession>A0A9W7TMG2</accession>
<dbReference type="SUPFAM" id="SSF57756">
    <property type="entry name" value="Retrovirus zinc finger-like domains"/>
    <property type="match status" value="1"/>
</dbReference>
<dbReference type="Gene3D" id="3.30.420.10">
    <property type="entry name" value="Ribonuclease H-like superfamily/Ribonuclease H"/>
    <property type="match status" value="1"/>
</dbReference>
<dbReference type="InterPro" id="IPR038269">
    <property type="entry name" value="SCAN_sf"/>
</dbReference>
<sequence length="1069" mass="121174">MTSVEEFYKTPSNELLNLCSKNQLWEIVDRYELSGIDKRLRKDEAREVIRNKLGGLGILLIMSKEVMAGVNPVNPKSGTLVGLSFEQQKELIKMQQLHEKEMRDCELEIERRKLDDLMKLEGGLGSDRIDRPFDIINNLKLLPAFNERDPDVFFSLFESIADEREWPETDRTVMLQSVLVGKAQEAYTALSVEERKKYDSVNLSYRQRFRTWRKIERQTHMEVTRELSNHFDRCELREIMILEQLKNIVPDQIAVYINENKPCTAIEAASLADDFRVISDSMCRYCLEVGHWKNECPVLGSKQGRGKTKGSVPVLLTSCRLPAPSERCMGKWSGRQRNWSEMKNNTGYAPFISEGFVSLLKGQESVPVRVLRDTGSSESFILDSILPFTSSSYVGKNVLIRGIALQTLSVPLHKFILQSQLVNGEVTMGVRPSLPVEGVEIILGNNLAGESVWPVWTPSPIVIPSTFFDQGSGELVEDASCVVMCSKTKVLNENSHLCDIRVPVKSVAPGLSLLSEISREELVSAQKDDPGLKGLFADVLLPEDVESAASGYFIYDGVLLRKWLARREDCGGELLVQVVVPEKFRDVVFRLSHSAIVGHLGVKKTYDRVLQHFYWRLLKRDISRFIKTCHTCQVTGKPNQILKQAPLYPIPPVEKPFEHLLVDCVGPLPSSRSGSKFLLTVMCQSTRYPAAYAMRKITTRSVVIQSDRGTNFMSNMFAEILKQLGVQHHCFSAYHPQSQGVLELHQTLKSLLRAYCVELNRDWEEGLPWLLLAAREVTQSSLCFSPNELVFGHKVCGPLAVVGDQLKDRQPPKSLHEYVNGFRRRLFLAGKAARENLERVQIKMKKLFDRKSEQRVFNPGDQVLALLPLVSSPFCAKFGGPYTVVRALSELNYEIVTPDRKKRTQICHVNLLKPFFSRGCQQTDVKSSAVVSPVTEGQSQSSVGEKEGVMVLDDAVMQPRLKNSETLKDLERLLSHLSVLQRTELSKLIQKFPSLFGDVPSQTHLIEHDVDVGDVSPIRQRFYHVPFEKRLKLELEIQYMLENNIAKPSVSSWASPCYLWFRRLRGLFG</sequence>
<name>A0A9W7TMG2_TRIRA</name>
<evidence type="ECO:0000256" key="1">
    <source>
        <dbReference type="ARBA" id="ARBA00039658"/>
    </source>
</evidence>
<keyword evidence="5" id="KW-1185">Reference proteome</keyword>
<dbReference type="AlphaFoldDB" id="A0A9W7TMG2"/>